<gene>
    <name evidence="2" type="ORF">EV02_1731</name>
</gene>
<dbReference type="AlphaFoldDB" id="A0A0A2B4T6"/>
<keyword evidence="1" id="KW-0732">Signal</keyword>
<dbReference type="EMBL" id="JNAS01000002">
    <property type="protein sequence ID" value="KGG09053.1"/>
    <property type="molecule type" value="Genomic_DNA"/>
</dbReference>
<feature type="chain" id="PRO_5001997438" evidence="1">
    <location>
        <begin position="27"/>
        <end position="180"/>
    </location>
</feature>
<comment type="caution">
    <text evidence="2">The sequence shown here is derived from an EMBL/GenBank/DDBJ whole genome shotgun (WGS) entry which is preliminary data.</text>
</comment>
<name>A0A0A2B4T6_PROMR</name>
<feature type="signal peptide" evidence="1">
    <location>
        <begin position="1"/>
        <end position="26"/>
    </location>
</feature>
<sequence>MSSKFWQKLIFLGSCLYLTSNSPARALVTYPLQYSDSGSMTLSGSITIDETNPEAQQSNTFLVMPSWVTSLTISFFDGSSTTNFSKSDYAAIRWVPNNPNNVNYSADLLPQFTNINFIAIDSDTTPDDSGTPNEMNMTTGEFTLQSTPGPLPILGFIPFITYSRKIKRKIQFHKEITATI</sequence>
<dbReference type="Proteomes" id="UP000030345">
    <property type="component" value="Unassembled WGS sequence"/>
</dbReference>
<reference evidence="3" key="1">
    <citation type="journal article" date="2014" name="Sci. Data">
        <title>Genomes of diverse isolates of the marine cyanobacterium Prochlorococcus.</title>
        <authorList>
            <person name="Biller S."/>
            <person name="Berube P."/>
            <person name="Thompson J."/>
            <person name="Kelly L."/>
            <person name="Roggensack S."/>
            <person name="Awad L."/>
            <person name="Roache-Johnson K."/>
            <person name="Ding H."/>
            <person name="Giovannoni S.J."/>
            <person name="Moore L.R."/>
            <person name="Chisholm S.W."/>
        </authorList>
    </citation>
    <scope>NUCLEOTIDE SEQUENCE [LARGE SCALE GENOMIC DNA]</scope>
    <source>
        <strain evidence="3">SB</strain>
    </source>
</reference>
<organism evidence="2 3">
    <name type="scientific">Prochlorococcus marinus str. SB</name>
    <dbReference type="NCBI Taxonomy" id="59926"/>
    <lineage>
        <taxon>Bacteria</taxon>
        <taxon>Bacillati</taxon>
        <taxon>Cyanobacteriota</taxon>
        <taxon>Cyanophyceae</taxon>
        <taxon>Synechococcales</taxon>
        <taxon>Prochlorococcaceae</taxon>
        <taxon>Prochlorococcus</taxon>
    </lineage>
</organism>
<dbReference type="RefSeq" id="WP_032520290.1">
    <property type="nucleotide sequence ID" value="NZ_CP138981.1"/>
</dbReference>
<dbReference type="STRING" id="59926.EV02_1731"/>
<evidence type="ECO:0000313" key="2">
    <source>
        <dbReference type="EMBL" id="KGG09053.1"/>
    </source>
</evidence>
<proteinExistence type="predicted"/>
<accession>A0A0A2B4T6</accession>
<evidence type="ECO:0000313" key="3">
    <source>
        <dbReference type="Proteomes" id="UP000030345"/>
    </source>
</evidence>
<protein>
    <submittedName>
        <fullName evidence="2">Uncharacterized protein</fullName>
    </submittedName>
</protein>
<evidence type="ECO:0000256" key="1">
    <source>
        <dbReference type="SAM" id="SignalP"/>
    </source>
</evidence>